<feature type="region of interest" description="Disordered" evidence="1">
    <location>
        <begin position="76"/>
        <end position="109"/>
    </location>
</feature>
<evidence type="ECO:0000256" key="1">
    <source>
        <dbReference type="SAM" id="MobiDB-lite"/>
    </source>
</evidence>
<gene>
    <name evidence="2" type="ORF">ODALV1_LOCUS9263</name>
</gene>
<organism evidence="2 3">
    <name type="scientific">Orchesella dallaii</name>
    <dbReference type="NCBI Taxonomy" id="48710"/>
    <lineage>
        <taxon>Eukaryota</taxon>
        <taxon>Metazoa</taxon>
        <taxon>Ecdysozoa</taxon>
        <taxon>Arthropoda</taxon>
        <taxon>Hexapoda</taxon>
        <taxon>Collembola</taxon>
        <taxon>Entomobryomorpha</taxon>
        <taxon>Entomobryoidea</taxon>
        <taxon>Orchesellidae</taxon>
        <taxon>Orchesellinae</taxon>
        <taxon>Orchesella</taxon>
    </lineage>
</organism>
<proteinExistence type="predicted"/>
<accession>A0ABP1QAM6</accession>
<dbReference type="EMBL" id="CAXLJM020000027">
    <property type="protein sequence ID" value="CAL8096090.1"/>
    <property type="molecule type" value="Genomic_DNA"/>
</dbReference>
<comment type="caution">
    <text evidence="2">The sequence shown here is derived from an EMBL/GenBank/DDBJ whole genome shotgun (WGS) entry which is preliminary data.</text>
</comment>
<evidence type="ECO:0000313" key="2">
    <source>
        <dbReference type="EMBL" id="CAL8096090.1"/>
    </source>
</evidence>
<name>A0ABP1QAM6_9HEXA</name>
<dbReference type="Proteomes" id="UP001642540">
    <property type="component" value="Unassembled WGS sequence"/>
</dbReference>
<reference evidence="2 3" key="1">
    <citation type="submission" date="2024-08" db="EMBL/GenBank/DDBJ databases">
        <authorList>
            <person name="Cucini C."/>
            <person name="Frati F."/>
        </authorList>
    </citation>
    <scope>NUCLEOTIDE SEQUENCE [LARGE SCALE GENOMIC DNA]</scope>
</reference>
<sequence length="125" mass="14274">MAEFAFLAYYKDAPHERPYVNDYERLQKRQRGVSMGSTTLSPVLENVAEGVNEGNKTSKRRFSLDFLFSKKRKFKVQDIKGKRGSTDSTVSTSSQKKTESSDARRASVSEYKINNRSEIAAWCFT</sequence>
<feature type="compositionally biased region" description="Basic and acidic residues" evidence="1">
    <location>
        <begin position="96"/>
        <end position="107"/>
    </location>
</feature>
<protein>
    <submittedName>
        <fullName evidence="2">Uncharacterized protein</fullName>
    </submittedName>
</protein>
<keyword evidence="3" id="KW-1185">Reference proteome</keyword>
<evidence type="ECO:0000313" key="3">
    <source>
        <dbReference type="Proteomes" id="UP001642540"/>
    </source>
</evidence>
<feature type="compositionally biased region" description="Basic and acidic residues" evidence="1">
    <location>
        <begin position="76"/>
        <end position="85"/>
    </location>
</feature>
<feature type="compositionally biased region" description="Polar residues" evidence="1">
    <location>
        <begin position="86"/>
        <end position="95"/>
    </location>
</feature>